<evidence type="ECO:0000256" key="1">
    <source>
        <dbReference type="SAM" id="MobiDB-lite"/>
    </source>
</evidence>
<evidence type="ECO:0000313" key="3">
    <source>
        <dbReference type="RefSeq" id="XP_010778000.1"/>
    </source>
</evidence>
<reference evidence="3" key="1">
    <citation type="submission" date="2025-08" db="UniProtKB">
        <authorList>
            <consortium name="RefSeq"/>
        </authorList>
    </citation>
    <scope>IDENTIFICATION</scope>
    <source>
        <tissue evidence="3">Muscle</tissue>
    </source>
</reference>
<protein>
    <submittedName>
        <fullName evidence="3">CCAAT/enhancer-binding protein zeta-like</fullName>
    </submittedName>
</protein>
<dbReference type="AlphaFoldDB" id="A0A6I9NT18"/>
<feature type="compositionally biased region" description="Acidic residues" evidence="1">
    <location>
        <begin position="67"/>
        <end position="78"/>
    </location>
</feature>
<sequence length="100" mass="10714">MADDDLDFAGNVKAKKKKKKDAEASDSDDDDSDADLDDEEVSLGSMDQEDFGDELEEEGGTFMDPDGGGEDDDDEEGEATFLGVAGSYISFSRRDTLGVT</sequence>
<organism evidence="2 3">
    <name type="scientific">Notothenia coriiceps</name>
    <name type="common">black rockcod</name>
    <dbReference type="NCBI Taxonomy" id="8208"/>
    <lineage>
        <taxon>Eukaryota</taxon>
        <taxon>Metazoa</taxon>
        <taxon>Chordata</taxon>
        <taxon>Craniata</taxon>
        <taxon>Vertebrata</taxon>
        <taxon>Euteleostomi</taxon>
        <taxon>Actinopterygii</taxon>
        <taxon>Neopterygii</taxon>
        <taxon>Teleostei</taxon>
        <taxon>Neoteleostei</taxon>
        <taxon>Acanthomorphata</taxon>
        <taxon>Eupercaria</taxon>
        <taxon>Perciformes</taxon>
        <taxon>Notothenioidei</taxon>
        <taxon>Nototheniidae</taxon>
        <taxon>Notothenia</taxon>
    </lineage>
</organism>
<name>A0A6I9NT18_9TELE</name>
<accession>A0A6I9NT18</accession>
<dbReference type="KEGG" id="ncc:104952795"/>
<dbReference type="GeneID" id="104952795"/>
<feature type="compositionally biased region" description="Acidic residues" evidence="1">
    <location>
        <begin position="24"/>
        <end position="59"/>
    </location>
</feature>
<gene>
    <name evidence="3" type="primary">LOC104952795</name>
</gene>
<evidence type="ECO:0000313" key="2">
    <source>
        <dbReference type="Proteomes" id="UP000504611"/>
    </source>
</evidence>
<feature type="region of interest" description="Disordered" evidence="1">
    <location>
        <begin position="1"/>
        <end position="85"/>
    </location>
</feature>
<dbReference type="Proteomes" id="UP000504611">
    <property type="component" value="Unplaced"/>
</dbReference>
<keyword evidence="2" id="KW-1185">Reference proteome</keyword>
<proteinExistence type="predicted"/>
<dbReference type="RefSeq" id="XP_010778000.1">
    <property type="nucleotide sequence ID" value="XM_010779698.1"/>
</dbReference>